<dbReference type="Pfam" id="PF13581">
    <property type="entry name" value="HATPase_c_2"/>
    <property type="match status" value="1"/>
</dbReference>
<keyword evidence="3" id="KW-0067">ATP-binding</keyword>
<dbReference type="Gene3D" id="3.30.565.10">
    <property type="entry name" value="Histidine kinase-like ATPase, C-terminal domain"/>
    <property type="match status" value="1"/>
</dbReference>
<keyword evidence="1" id="KW-0723">Serine/threonine-protein kinase</keyword>
<dbReference type="InterPro" id="IPR036890">
    <property type="entry name" value="HATPase_C_sf"/>
</dbReference>
<dbReference type="EMBL" id="JACRDE010000397">
    <property type="protein sequence ID" value="MBI5250855.1"/>
    <property type="molecule type" value="Genomic_DNA"/>
</dbReference>
<dbReference type="PANTHER" id="PTHR35526">
    <property type="entry name" value="ANTI-SIGMA-F FACTOR RSBW-RELATED"/>
    <property type="match status" value="1"/>
</dbReference>
<dbReference type="Proteomes" id="UP000807825">
    <property type="component" value="Unassembled WGS sequence"/>
</dbReference>
<evidence type="ECO:0000256" key="1">
    <source>
        <dbReference type="ARBA" id="ARBA00022527"/>
    </source>
</evidence>
<keyword evidence="3" id="KW-0547">Nucleotide-binding</keyword>
<dbReference type="PANTHER" id="PTHR35526:SF3">
    <property type="entry name" value="ANTI-SIGMA-F FACTOR RSBW"/>
    <property type="match status" value="1"/>
</dbReference>
<proteinExistence type="predicted"/>
<protein>
    <submittedName>
        <fullName evidence="3">ATP-binding protein</fullName>
    </submittedName>
</protein>
<sequence>MERKCDYSELTLPNDASYVPVALAYVREVSRNIGFAESDLQSIEKAVEEAVTNAVVHAFEPGDRQAFTVSCERIPAGMNVIVKDKGTPIDPGQIPCIGDRKESCPDSGFLRMKRLMDEVSVHNLGPEGKEVRLVKYLKNKSIEDYLDACEIGTSAHPPAVRPESLKPVNFNVRLMKP</sequence>
<organism evidence="3 4">
    <name type="scientific">Desulfomonile tiedjei</name>
    <dbReference type="NCBI Taxonomy" id="2358"/>
    <lineage>
        <taxon>Bacteria</taxon>
        <taxon>Pseudomonadati</taxon>
        <taxon>Thermodesulfobacteriota</taxon>
        <taxon>Desulfomonilia</taxon>
        <taxon>Desulfomonilales</taxon>
        <taxon>Desulfomonilaceae</taxon>
        <taxon>Desulfomonile</taxon>
    </lineage>
</organism>
<gene>
    <name evidence="3" type="ORF">HY912_15315</name>
</gene>
<feature type="non-terminal residue" evidence="3">
    <location>
        <position position="177"/>
    </location>
</feature>
<reference evidence="3" key="1">
    <citation type="submission" date="2020-07" db="EMBL/GenBank/DDBJ databases">
        <title>Huge and variable diversity of episymbiotic CPR bacteria and DPANN archaea in groundwater ecosystems.</title>
        <authorList>
            <person name="He C.Y."/>
            <person name="Keren R."/>
            <person name="Whittaker M."/>
            <person name="Farag I.F."/>
            <person name="Doudna J."/>
            <person name="Cate J.H.D."/>
            <person name="Banfield J.F."/>
        </authorList>
    </citation>
    <scope>NUCLEOTIDE SEQUENCE</scope>
    <source>
        <strain evidence="3">NC_groundwater_1664_Pr3_B-0.1um_52_9</strain>
    </source>
</reference>
<keyword evidence="1" id="KW-0418">Kinase</keyword>
<dbReference type="CDD" id="cd16936">
    <property type="entry name" value="HATPase_RsbW-like"/>
    <property type="match status" value="1"/>
</dbReference>
<keyword evidence="1" id="KW-0808">Transferase</keyword>
<dbReference type="GO" id="GO:0005524">
    <property type="term" value="F:ATP binding"/>
    <property type="evidence" value="ECO:0007669"/>
    <property type="project" value="UniProtKB-KW"/>
</dbReference>
<comment type="caution">
    <text evidence="3">The sequence shown here is derived from an EMBL/GenBank/DDBJ whole genome shotgun (WGS) entry which is preliminary data.</text>
</comment>
<name>A0A9D6V567_9BACT</name>
<evidence type="ECO:0000313" key="4">
    <source>
        <dbReference type="Proteomes" id="UP000807825"/>
    </source>
</evidence>
<dbReference type="InterPro" id="IPR003594">
    <property type="entry name" value="HATPase_dom"/>
</dbReference>
<dbReference type="GO" id="GO:0004674">
    <property type="term" value="F:protein serine/threonine kinase activity"/>
    <property type="evidence" value="ECO:0007669"/>
    <property type="project" value="UniProtKB-KW"/>
</dbReference>
<dbReference type="SUPFAM" id="SSF55874">
    <property type="entry name" value="ATPase domain of HSP90 chaperone/DNA topoisomerase II/histidine kinase"/>
    <property type="match status" value="1"/>
</dbReference>
<dbReference type="InterPro" id="IPR050267">
    <property type="entry name" value="Anti-sigma-factor_SerPK"/>
</dbReference>
<dbReference type="AlphaFoldDB" id="A0A9D6V567"/>
<evidence type="ECO:0000313" key="3">
    <source>
        <dbReference type="EMBL" id="MBI5250855.1"/>
    </source>
</evidence>
<accession>A0A9D6V567</accession>
<feature type="domain" description="Histidine kinase/HSP90-like ATPase" evidence="2">
    <location>
        <begin position="13"/>
        <end position="135"/>
    </location>
</feature>
<evidence type="ECO:0000259" key="2">
    <source>
        <dbReference type="Pfam" id="PF13581"/>
    </source>
</evidence>